<comment type="caution">
    <text evidence="2">The sequence shown here is derived from an EMBL/GenBank/DDBJ whole genome shotgun (WGS) entry which is preliminary data.</text>
</comment>
<dbReference type="Pfam" id="PF13275">
    <property type="entry name" value="S4_2"/>
    <property type="match status" value="1"/>
</dbReference>
<gene>
    <name evidence="2" type="ORF">LX24_00881</name>
</gene>
<dbReference type="SUPFAM" id="SSF55174">
    <property type="entry name" value="Alpha-L RNA-binding motif"/>
    <property type="match status" value="1"/>
</dbReference>
<evidence type="ECO:0000256" key="1">
    <source>
        <dbReference type="PROSITE-ProRule" id="PRU00182"/>
    </source>
</evidence>
<proteinExistence type="predicted"/>
<dbReference type="AlphaFoldDB" id="A0A5S4ZW25"/>
<name>A0A5S4ZW25_9FIRM</name>
<dbReference type="Proteomes" id="UP000323166">
    <property type="component" value="Unassembled WGS sequence"/>
</dbReference>
<dbReference type="EMBL" id="VNHM01000004">
    <property type="protein sequence ID" value="TYO96416.1"/>
    <property type="molecule type" value="Genomic_DNA"/>
</dbReference>
<organism evidence="2 3">
    <name type="scientific">Desulfallas thermosapovorans DSM 6562</name>
    <dbReference type="NCBI Taxonomy" id="1121431"/>
    <lineage>
        <taxon>Bacteria</taxon>
        <taxon>Bacillati</taxon>
        <taxon>Bacillota</taxon>
        <taxon>Clostridia</taxon>
        <taxon>Eubacteriales</taxon>
        <taxon>Desulfallaceae</taxon>
        <taxon>Desulfallas</taxon>
    </lineage>
</organism>
<evidence type="ECO:0000313" key="2">
    <source>
        <dbReference type="EMBL" id="TYO96416.1"/>
    </source>
</evidence>
<dbReference type="PROSITE" id="PS50889">
    <property type="entry name" value="S4"/>
    <property type="match status" value="1"/>
</dbReference>
<dbReference type="GO" id="GO:0003723">
    <property type="term" value="F:RNA binding"/>
    <property type="evidence" value="ECO:0007669"/>
    <property type="project" value="UniProtKB-KW"/>
</dbReference>
<dbReference type="Gene3D" id="3.10.290.10">
    <property type="entry name" value="RNA-binding S4 domain"/>
    <property type="match status" value="1"/>
</dbReference>
<dbReference type="InterPro" id="IPR036986">
    <property type="entry name" value="S4_RNA-bd_sf"/>
</dbReference>
<sequence length="75" mass="8546">MVKKIMVRNKIALDQFLKWCRVASTGGQGKYYIINDMVRVNGVIENRRSRKLTNGDLVEVKNTGSFLVVSQLEDT</sequence>
<accession>A0A5S4ZW25</accession>
<keyword evidence="3" id="KW-1185">Reference proteome</keyword>
<evidence type="ECO:0000313" key="3">
    <source>
        <dbReference type="Proteomes" id="UP000323166"/>
    </source>
</evidence>
<dbReference type="RefSeq" id="WP_166510931.1">
    <property type="nucleotide sequence ID" value="NZ_VNHM01000004.1"/>
</dbReference>
<reference evidence="2 3" key="1">
    <citation type="submission" date="2019-07" db="EMBL/GenBank/DDBJ databases">
        <title>Genomic Encyclopedia of Type Strains, Phase I: the one thousand microbial genomes (KMG-I) project.</title>
        <authorList>
            <person name="Kyrpides N."/>
        </authorList>
    </citation>
    <scope>NUCLEOTIDE SEQUENCE [LARGE SCALE GENOMIC DNA]</scope>
    <source>
        <strain evidence="2 3">DSM 6562</strain>
    </source>
</reference>
<keyword evidence="1" id="KW-0694">RNA-binding</keyword>
<protein>
    <submittedName>
        <fullName evidence="2">Ribosome-associated protein</fullName>
    </submittedName>
</protein>